<keyword evidence="5" id="KW-1185">Reference proteome</keyword>
<keyword evidence="1" id="KW-0479">Metal-binding</keyword>
<keyword evidence="1" id="KW-0862">Zinc</keyword>
<dbReference type="AlphaFoldDB" id="A0AAD5BEX5"/>
<dbReference type="InterPro" id="IPR013087">
    <property type="entry name" value="Znf_C2H2_type"/>
</dbReference>
<accession>A0AAD5BEX5</accession>
<comment type="caution">
    <text evidence="4">The sequence shown here is derived from an EMBL/GenBank/DDBJ whole genome shotgun (WGS) entry which is preliminary data.</text>
</comment>
<protein>
    <recommendedName>
        <fullName evidence="3">C2H2-type domain-containing protein</fullName>
    </recommendedName>
</protein>
<evidence type="ECO:0000256" key="2">
    <source>
        <dbReference type="SAM" id="MobiDB-lite"/>
    </source>
</evidence>
<dbReference type="EMBL" id="JAIHNG010000119">
    <property type="protein sequence ID" value="KAI5958114.1"/>
    <property type="molecule type" value="Genomic_DNA"/>
</dbReference>
<feature type="compositionally biased region" description="Basic and acidic residues" evidence="2">
    <location>
        <begin position="371"/>
        <end position="380"/>
    </location>
</feature>
<dbReference type="Proteomes" id="UP001204833">
    <property type="component" value="Unassembled WGS sequence"/>
</dbReference>
<feature type="compositionally biased region" description="Polar residues" evidence="2">
    <location>
        <begin position="452"/>
        <end position="466"/>
    </location>
</feature>
<sequence>MTTSSHQFDYNRRNSNSAPYSIPIKQQQPRPQQQREREQQQQQSYNQYNNNHENSTRQYLPQPEKHNQSHSHSQHYNSSIHSHGTSSSYSQQQQEPNTSVNSHHEQNQQNHSTEQGVNSKQQHPFHYHKFEHQHQRQEAQSQSSQPQSQQREHLEDSSAITSPPPSNGHPLPKLSRDFVVRRTSEGESGRVKEELRCEACGKGYKHISSLAKHLWEHTPEWNVTKKLLISKHQQVQLLEAASILVGMNHDSLNNGNGRDFKGIRSTSLHGGPPASLKLLHKRGESEQLANLPSPFSPTSDHDNSNEVPAVTPPKEEVFSRKLLHSDFPSTSMSGSAIHSDSDIHSEAESDSTANNKVHNKIGTNNSGNGAADHRHSKTETHSSTNSGPKEYHFKPHHQSYETVSQKYSVRNDLKQPTPISPSVRPQQPASSSSPSSTLSAPAQAQISAPSALNGSNRNSHYFLLNQ</sequence>
<dbReference type="GO" id="GO:0008270">
    <property type="term" value="F:zinc ion binding"/>
    <property type="evidence" value="ECO:0007669"/>
    <property type="project" value="UniProtKB-KW"/>
</dbReference>
<name>A0AAD5BEX5_9ASCO</name>
<reference evidence="4 5" key="1">
    <citation type="journal article" date="2022" name="DNA Res.">
        <title>Genome analysis of five recently described species of the CUG-Ser clade uncovers Candida theae as a new hybrid lineage with pathogenic potential in the Candida parapsilosis species complex.</title>
        <authorList>
            <person name="Mixao V."/>
            <person name="Del Olmo V."/>
            <person name="Hegedusova E."/>
            <person name="Saus E."/>
            <person name="Pryszcz L."/>
            <person name="Cillingova A."/>
            <person name="Nosek J."/>
            <person name="Gabaldon T."/>
        </authorList>
    </citation>
    <scope>NUCLEOTIDE SEQUENCE [LARGE SCALE GENOMIC DNA]</scope>
    <source>
        <strain evidence="4 5">CBS 12239</strain>
    </source>
</reference>
<organism evidence="4 5">
    <name type="scientific">Candida theae</name>
    <dbReference type="NCBI Taxonomy" id="1198502"/>
    <lineage>
        <taxon>Eukaryota</taxon>
        <taxon>Fungi</taxon>
        <taxon>Dikarya</taxon>
        <taxon>Ascomycota</taxon>
        <taxon>Saccharomycotina</taxon>
        <taxon>Pichiomycetes</taxon>
        <taxon>Debaryomycetaceae</taxon>
        <taxon>Candida/Lodderomyces clade</taxon>
        <taxon>Candida</taxon>
    </lineage>
</organism>
<feature type="compositionally biased region" description="Polar residues" evidence="2">
    <location>
        <begin position="350"/>
        <end position="368"/>
    </location>
</feature>
<feature type="compositionally biased region" description="Polar residues" evidence="2">
    <location>
        <begin position="1"/>
        <end position="19"/>
    </location>
</feature>
<dbReference type="RefSeq" id="XP_051608749.1">
    <property type="nucleotide sequence ID" value="XM_051752287.1"/>
</dbReference>
<evidence type="ECO:0000256" key="1">
    <source>
        <dbReference type="PROSITE-ProRule" id="PRU00042"/>
    </source>
</evidence>
<dbReference type="PROSITE" id="PS00028">
    <property type="entry name" value="ZINC_FINGER_C2H2_1"/>
    <property type="match status" value="1"/>
</dbReference>
<proteinExistence type="predicted"/>
<dbReference type="GeneID" id="76150981"/>
<dbReference type="PROSITE" id="PS50157">
    <property type="entry name" value="ZINC_FINGER_C2H2_2"/>
    <property type="match status" value="1"/>
</dbReference>
<feature type="compositionally biased region" description="Basic and acidic residues" evidence="2">
    <location>
        <begin position="128"/>
        <end position="137"/>
    </location>
</feature>
<evidence type="ECO:0000313" key="5">
    <source>
        <dbReference type="Proteomes" id="UP001204833"/>
    </source>
</evidence>
<feature type="domain" description="C2H2-type" evidence="3">
    <location>
        <begin position="195"/>
        <end position="222"/>
    </location>
</feature>
<feature type="region of interest" description="Disordered" evidence="2">
    <location>
        <begin position="326"/>
        <end position="394"/>
    </location>
</feature>
<feature type="region of interest" description="Disordered" evidence="2">
    <location>
        <begin position="287"/>
        <end position="310"/>
    </location>
</feature>
<feature type="compositionally biased region" description="Polar residues" evidence="2">
    <location>
        <begin position="44"/>
        <end position="59"/>
    </location>
</feature>
<feature type="compositionally biased region" description="Low complexity" evidence="2">
    <location>
        <begin position="420"/>
        <end position="451"/>
    </location>
</feature>
<evidence type="ECO:0000259" key="3">
    <source>
        <dbReference type="PROSITE" id="PS50157"/>
    </source>
</evidence>
<feature type="compositionally biased region" description="Polar residues" evidence="2">
    <location>
        <begin position="95"/>
        <end position="122"/>
    </location>
</feature>
<gene>
    <name evidence="4" type="ORF">KGF57_002922</name>
</gene>
<feature type="compositionally biased region" description="Low complexity" evidence="2">
    <location>
        <begin position="74"/>
        <end position="94"/>
    </location>
</feature>
<keyword evidence="1" id="KW-0863">Zinc-finger</keyword>
<feature type="compositionally biased region" description="Low complexity" evidence="2">
    <location>
        <begin position="138"/>
        <end position="149"/>
    </location>
</feature>
<feature type="region of interest" description="Disordered" evidence="2">
    <location>
        <begin position="412"/>
        <end position="466"/>
    </location>
</feature>
<feature type="region of interest" description="Disordered" evidence="2">
    <location>
        <begin position="1"/>
        <end position="176"/>
    </location>
</feature>
<evidence type="ECO:0000313" key="4">
    <source>
        <dbReference type="EMBL" id="KAI5958114.1"/>
    </source>
</evidence>
<feature type="compositionally biased region" description="Polar residues" evidence="2">
    <location>
        <begin position="327"/>
        <end position="338"/>
    </location>
</feature>